<dbReference type="InterPro" id="IPR003018">
    <property type="entry name" value="GAF"/>
</dbReference>
<dbReference type="PANTHER" id="PTHR43711">
    <property type="entry name" value="TWO-COMPONENT HISTIDINE KINASE"/>
    <property type="match status" value="1"/>
</dbReference>
<dbReference type="SUPFAM" id="SSF55781">
    <property type="entry name" value="GAF domain-like"/>
    <property type="match status" value="1"/>
</dbReference>
<dbReference type="InterPro" id="IPR004358">
    <property type="entry name" value="Sig_transdc_His_kin-like_C"/>
</dbReference>
<dbReference type="InterPro" id="IPR005467">
    <property type="entry name" value="His_kinase_dom"/>
</dbReference>
<dbReference type="PRINTS" id="PR00344">
    <property type="entry name" value="BCTRLSENSOR"/>
</dbReference>
<dbReference type="GO" id="GO:0000155">
    <property type="term" value="F:phosphorelay sensor kinase activity"/>
    <property type="evidence" value="ECO:0007669"/>
    <property type="project" value="InterPro"/>
</dbReference>
<keyword evidence="3" id="KW-0808">Transferase</keyword>
<dbReference type="Gene3D" id="1.10.287.130">
    <property type="match status" value="1"/>
</dbReference>
<evidence type="ECO:0000256" key="4">
    <source>
        <dbReference type="ARBA" id="ARBA00022777"/>
    </source>
</evidence>
<dbReference type="InterPro" id="IPR036890">
    <property type="entry name" value="HATPase_C_sf"/>
</dbReference>
<dbReference type="AlphaFoldDB" id="A0A8J6NP52"/>
<dbReference type="SMART" id="SM00065">
    <property type="entry name" value="GAF"/>
    <property type="match status" value="1"/>
</dbReference>
<comment type="caution">
    <text evidence="8">The sequence shown here is derived from an EMBL/GenBank/DDBJ whole genome shotgun (WGS) entry which is preliminary data.</text>
</comment>
<dbReference type="Gene3D" id="3.30.450.40">
    <property type="match status" value="1"/>
</dbReference>
<evidence type="ECO:0000256" key="2">
    <source>
        <dbReference type="ARBA" id="ARBA00012438"/>
    </source>
</evidence>
<evidence type="ECO:0000256" key="3">
    <source>
        <dbReference type="ARBA" id="ARBA00022679"/>
    </source>
</evidence>
<evidence type="ECO:0000259" key="7">
    <source>
        <dbReference type="PROSITE" id="PS50109"/>
    </source>
</evidence>
<proteinExistence type="predicted"/>
<dbReference type="Pfam" id="PF02518">
    <property type="entry name" value="HATPase_c"/>
    <property type="match status" value="1"/>
</dbReference>
<keyword evidence="6" id="KW-0175">Coiled coil</keyword>
<evidence type="ECO:0000313" key="9">
    <source>
        <dbReference type="Proteomes" id="UP000603434"/>
    </source>
</evidence>
<protein>
    <recommendedName>
        <fullName evidence="2">histidine kinase</fullName>
        <ecNumber evidence="2">2.7.13.3</ecNumber>
    </recommendedName>
</protein>
<dbReference type="EC" id="2.7.13.3" evidence="2"/>
<dbReference type="Gene3D" id="3.30.565.10">
    <property type="entry name" value="Histidine kinase-like ATPase, C-terminal domain"/>
    <property type="match status" value="1"/>
</dbReference>
<evidence type="ECO:0000256" key="1">
    <source>
        <dbReference type="ARBA" id="ARBA00000085"/>
    </source>
</evidence>
<evidence type="ECO:0000256" key="6">
    <source>
        <dbReference type="SAM" id="Coils"/>
    </source>
</evidence>
<dbReference type="SUPFAM" id="SSF55874">
    <property type="entry name" value="ATPase domain of HSP90 chaperone/DNA topoisomerase II/histidine kinase"/>
    <property type="match status" value="1"/>
</dbReference>
<sequence>MTSDKGLLEILITISSISNDRRLDFGQKLQDILLEIVGFMQVKSGSIMLVKGARNLEVAASTNAGLIGKKQRLDETSPSAWVYKHKKNLYIEDISKSDRFPRRFNHYKGCSLLLVPFLDKNKVMGILSVTDKIGEDYFVKREQEALLIIAGQVISALENQRLAESLKRKKRTLQQKNLKLMQLEKLKTDFYNMLIHDLKGPISELIANLDIFSYTASDEDQEYIEAAKAACDTLYSMVFNLLDIAQLEENRLKLVHEKIDPQDLVKESLARLFGLFKLKNLTFVERSPSVKTLDFFWGDRGILLRVLQNLLTNAINYSPSNETIEVGFECLKSPEIKFFVKDNGPGVPFEYHKTIFNKYFQLDKKSDGRVHTTGLGLTFCKMAVETHRGKIGVESESQKGSRFFFTLPVKMPVRG</sequence>
<evidence type="ECO:0000313" key="8">
    <source>
        <dbReference type="EMBL" id="MBC8362114.1"/>
    </source>
</evidence>
<dbReference type="SUPFAM" id="SSF47384">
    <property type="entry name" value="Homodimeric domain of signal transducing histidine kinase"/>
    <property type="match status" value="1"/>
</dbReference>
<evidence type="ECO:0000256" key="5">
    <source>
        <dbReference type="ARBA" id="ARBA00023012"/>
    </source>
</evidence>
<dbReference type="EMBL" id="JACNJH010000170">
    <property type="protein sequence ID" value="MBC8362114.1"/>
    <property type="molecule type" value="Genomic_DNA"/>
</dbReference>
<dbReference type="Pfam" id="PF13185">
    <property type="entry name" value="GAF_2"/>
    <property type="match status" value="1"/>
</dbReference>
<dbReference type="PROSITE" id="PS50109">
    <property type="entry name" value="HIS_KIN"/>
    <property type="match status" value="1"/>
</dbReference>
<dbReference type="InterPro" id="IPR029016">
    <property type="entry name" value="GAF-like_dom_sf"/>
</dbReference>
<comment type="catalytic activity">
    <reaction evidence="1">
        <text>ATP + protein L-histidine = ADP + protein N-phospho-L-histidine.</text>
        <dbReference type="EC" id="2.7.13.3"/>
    </reaction>
</comment>
<organism evidence="8 9">
    <name type="scientific">Candidatus Desulfatibia profunda</name>
    <dbReference type="NCBI Taxonomy" id="2841695"/>
    <lineage>
        <taxon>Bacteria</taxon>
        <taxon>Pseudomonadati</taxon>
        <taxon>Thermodesulfobacteriota</taxon>
        <taxon>Desulfobacteria</taxon>
        <taxon>Desulfobacterales</taxon>
        <taxon>Desulfobacterales incertae sedis</taxon>
        <taxon>Candidatus Desulfatibia</taxon>
    </lineage>
</organism>
<gene>
    <name evidence="8" type="ORF">H8E23_12035</name>
</gene>
<dbReference type="SMART" id="SM00387">
    <property type="entry name" value="HATPase_c"/>
    <property type="match status" value="1"/>
</dbReference>
<dbReference type="Proteomes" id="UP000603434">
    <property type="component" value="Unassembled WGS sequence"/>
</dbReference>
<feature type="coiled-coil region" evidence="6">
    <location>
        <begin position="156"/>
        <end position="186"/>
    </location>
</feature>
<feature type="domain" description="Histidine kinase" evidence="7">
    <location>
        <begin position="193"/>
        <end position="411"/>
    </location>
</feature>
<reference evidence="8 9" key="1">
    <citation type="submission" date="2020-08" db="EMBL/GenBank/DDBJ databases">
        <title>Bridging the membrane lipid divide: bacteria of the FCB group superphylum have the potential to synthesize archaeal ether lipids.</title>
        <authorList>
            <person name="Villanueva L."/>
            <person name="Von Meijenfeldt F.A.B."/>
            <person name="Westbye A.B."/>
            <person name="Yadav S."/>
            <person name="Hopmans E.C."/>
            <person name="Dutilh B.E."/>
            <person name="Sinninghe Damste J.S."/>
        </authorList>
    </citation>
    <scope>NUCLEOTIDE SEQUENCE [LARGE SCALE GENOMIC DNA]</scope>
    <source>
        <strain evidence="8">NIOZ-UU30</strain>
    </source>
</reference>
<name>A0A8J6NP52_9BACT</name>
<accession>A0A8J6NP52</accession>
<dbReference type="PANTHER" id="PTHR43711:SF31">
    <property type="entry name" value="HISTIDINE KINASE"/>
    <property type="match status" value="1"/>
</dbReference>
<dbReference type="InterPro" id="IPR003594">
    <property type="entry name" value="HATPase_dom"/>
</dbReference>
<keyword evidence="5" id="KW-0902">Two-component regulatory system</keyword>
<keyword evidence="4 8" id="KW-0418">Kinase</keyword>
<dbReference type="InterPro" id="IPR036097">
    <property type="entry name" value="HisK_dim/P_sf"/>
</dbReference>
<dbReference type="InterPro" id="IPR050736">
    <property type="entry name" value="Sensor_HK_Regulatory"/>
</dbReference>